<comment type="caution">
    <text evidence="1">The sequence shown here is derived from an EMBL/GenBank/DDBJ whole genome shotgun (WGS) entry which is preliminary data.</text>
</comment>
<organism evidence="1 2">
    <name type="scientific">Cryptosporidium hominis</name>
    <dbReference type="NCBI Taxonomy" id="237895"/>
    <lineage>
        <taxon>Eukaryota</taxon>
        <taxon>Sar</taxon>
        <taxon>Alveolata</taxon>
        <taxon>Apicomplexa</taxon>
        <taxon>Conoidasida</taxon>
        <taxon>Coccidia</taxon>
        <taxon>Eucoccidiorida</taxon>
        <taxon>Eimeriorina</taxon>
        <taxon>Cryptosporidiidae</taxon>
        <taxon>Cryptosporidium</taxon>
    </lineage>
</organism>
<sequence>MMETSYNEETGEKNLLQLNLANRVSEKLAKTGLWKNINVKWSHNIQLHIVTAVQILFSSKQYLKLSTFIPLSDLDHIDSSFFENLQQDSKIILPYINSKISHYYVLAIVSSDDELILQSVNFDLKKIV</sequence>
<proteinExistence type="predicted"/>
<reference evidence="1 2" key="2">
    <citation type="submission" date="2017-10" db="EMBL/GenBank/DDBJ databases">
        <title>Consistent, comparative and evidence-based genome annotation and re-annotation for the closely-related species, Cryptosporidium parvum, C. hominis and C. tyzzeri.</title>
        <authorList>
            <person name="Baptista R.P."/>
            <person name="Li Y."/>
            <person name="Sateriale A."/>
            <person name="Striepen B."/>
            <person name="Kissinger J.C."/>
        </authorList>
    </citation>
    <scope>NUCLEOTIDE SEQUENCE [LARGE SCALE GENOMIC DNA]</scope>
    <source>
        <strain evidence="1">30976</strain>
    </source>
</reference>
<gene>
    <name evidence="1" type="ORF">GY17_00001946</name>
</gene>
<dbReference type="EMBL" id="JTAI01000004">
    <property type="protein sequence ID" value="PPS94848.1"/>
    <property type="molecule type" value="Genomic_DNA"/>
</dbReference>
<name>A0ABX5BD50_CRYHO</name>
<accession>A0ABX5BD50</accession>
<evidence type="ECO:0000313" key="2">
    <source>
        <dbReference type="Proteomes" id="UP001429100"/>
    </source>
</evidence>
<protein>
    <submittedName>
        <fullName evidence="1">Uncharacterized protein</fullName>
    </submittedName>
</protein>
<reference evidence="1 2" key="1">
    <citation type="submission" date="2014-11" db="EMBL/GenBank/DDBJ databases">
        <title>Comparative genomic analysis of Cryptosporidium hominis reveals occurrence of genetic recombination in virulent subtypes.</title>
        <authorList>
            <person name="Guo Y."/>
            <person name="Tang K."/>
            <person name="Frace M."/>
            <person name="Li N."/>
            <person name="Roellig D.M."/>
            <person name="Sammons S."/>
            <person name="Knipe K."/>
            <person name="Rowe L."/>
            <person name="Feng Y."/>
            <person name="Xiao L."/>
        </authorList>
    </citation>
    <scope>NUCLEOTIDE SEQUENCE [LARGE SCALE GENOMIC DNA]</scope>
    <source>
        <strain evidence="1">30976</strain>
    </source>
</reference>
<dbReference type="Proteomes" id="UP001429100">
    <property type="component" value="Unassembled WGS sequence"/>
</dbReference>
<keyword evidence="2" id="KW-1185">Reference proteome</keyword>
<evidence type="ECO:0000313" key="1">
    <source>
        <dbReference type="EMBL" id="PPS94848.1"/>
    </source>
</evidence>